<organism evidence="2 3">
    <name type="scientific">Lysinibacter cavernae</name>
    <dbReference type="NCBI Taxonomy" id="1640652"/>
    <lineage>
        <taxon>Bacteria</taxon>
        <taxon>Bacillati</taxon>
        <taxon>Actinomycetota</taxon>
        <taxon>Actinomycetes</taxon>
        <taxon>Micrococcales</taxon>
        <taxon>Microbacteriaceae</taxon>
        <taxon>Lysinibacter</taxon>
    </lineage>
</organism>
<evidence type="ECO:0000313" key="3">
    <source>
        <dbReference type="Proteomes" id="UP000541033"/>
    </source>
</evidence>
<feature type="transmembrane region" description="Helical" evidence="1">
    <location>
        <begin position="6"/>
        <end position="25"/>
    </location>
</feature>
<keyword evidence="1" id="KW-1133">Transmembrane helix</keyword>
<keyword evidence="3" id="KW-1185">Reference proteome</keyword>
<dbReference type="AlphaFoldDB" id="A0A7X5R3F3"/>
<reference evidence="2 3" key="1">
    <citation type="submission" date="2020-02" db="EMBL/GenBank/DDBJ databases">
        <title>Sequencing the genomes of 1000 actinobacteria strains.</title>
        <authorList>
            <person name="Klenk H.-P."/>
        </authorList>
    </citation>
    <scope>NUCLEOTIDE SEQUENCE [LARGE SCALE GENOMIC DNA]</scope>
    <source>
        <strain evidence="2 3">DSM 27960</strain>
    </source>
</reference>
<keyword evidence="1" id="KW-0812">Transmembrane</keyword>
<proteinExistence type="predicted"/>
<dbReference type="EMBL" id="JAAMOX010000002">
    <property type="protein sequence ID" value="NIH54919.1"/>
    <property type="molecule type" value="Genomic_DNA"/>
</dbReference>
<comment type="caution">
    <text evidence="2">The sequence shown here is derived from an EMBL/GenBank/DDBJ whole genome shotgun (WGS) entry which is preliminary data.</text>
</comment>
<dbReference type="Proteomes" id="UP000541033">
    <property type="component" value="Unassembled WGS sequence"/>
</dbReference>
<evidence type="ECO:0000256" key="1">
    <source>
        <dbReference type="SAM" id="Phobius"/>
    </source>
</evidence>
<name>A0A7X5R3F3_9MICO</name>
<dbReference type="RefSeq" id="WP_167151559.1">
    <property type="nucleotide sequence ID" value="NZ_JAAMOX010000002.1"/>
</dbReference>
<gene>
    <name evidence="2" type="ORF">FHX76_002815</name>
</gene>
<accession>A0A7X5R3F3</accession>
<protein>
    <submittedName>
        <fullName evidence="2">Uncharacterized protein</fullName>
    </submittedName>
</protein>
<feature type="transmembrane region" description="Helical" evidence="1">
    <location>
        <begin position="60"/>
        <end position="80"/>
    </location>
</feature>
<sequence>MTLFQLLVFCVAAAFGLSGAMGLVFRKRIRLRLLRRYRTASERNVELGLPPIEDHEVPGVFTICLLSVFGLAMCGVSIWVGPGS</sequence>
<keyword evidence="1" id="KW-0472">Membrane</keyword>
<evidence type="ECO:0000313" key="2">
    <source>
        <dbReference type="EMBL" id="NIH54919.1"/>
    </source>
</evidence>